<dbReference type="EMBL" id="KD004504">
    <property type="protein sequence ID" value="EMS68565.1"/>
    <property type="molecule type" value="Genomic_DNA"/>
</dbReference>
<feature type="compositionally biased region" description="Basic and acidic residues" evidence="1">
    <location>
        <begin position="79"/>
        <end position="88"/>
    </location>
</feature>
<proteinExistence type="predicted"/>
<feature type="region of interest" description="Disordered" evidence="1">
    <location>
        <begin position="67"/>
        <end position="98"/>
    </location>
</feature>
<protein>
    <submittedName>
        <fullName evidence="2">Uncharacterized protein</fullName>
    </submittedName>
</protein>
<sequence length="98" mass="10930">MWLLVLDPVVEEVKTTAAELQKAVERRMGLVGHGFDADAAMELSDLQGEEETERGKGIWELRFGQRGQRQPYRVPGGLDGRHAADPRHGRTAGVQHTR</sequence>
<dbReference type="AlphaFoldDB" id="M8ATM5"/>
<evidence type="ECO:0000313" key="2">
    <source>
        <dbReference type="EMBL" id="EMS68565.1"/>
    </source>
</evidence>
<name>M8ATM5_TRIUA</name>
<organism evidence="2">
    <name type="scientific">Triticum urartu</name>
    <name type="common">Red wild einkorn</name>
    <name type="synonym">Crithodium urartu</name>
    <dbReference type="NCBI Taxonomy" id="4572"/>
    <lineage>
        <taxon>Eukaryota</taxon>
        <taxon>Viridiplantae</taxon>
        <taxon>Streptophyta</taxon>
        <taxon>Embryophyta</taxon>
        <taxon>Tracheophyta</taxon>
        <taxon>Spermatophyta</taxon>
        <taxon>Magnoliopsida</taxon>
        <taxon>Liliopsida</taxon>
        <taxon>Poales</taxon>
        <taxon>Poaceae</taxon>
        <taxon>BOP clade</taxon>
        <taxon>Pooideae</taxon>
        <taxon>Triticodae</taxon>
        <taxon>Triticeae</taxon>
        <taxon>Triticinae</taxon>
        <taxon>Triticum</taxon>
    </lineage>
</organism>
<reference evidence="2" key="1">
    <citation type="journal article" date="2013" name="Nature">
        <title>Draft genome of the wheat A-genome progenitor Triticum urartu.</title>
        <authorList>
            <person name="Ling H.Q."/>
            <person name="Zhao S."/>
            <person name="Liu D."/>
            <person name="Wang J."/>
            <person name="Sun H."/>
            <person name="Zhang C."/>
            <person name="Fan H."/>
            <person name="Li D."/>
            <person name="Dong L."/>
            <person name="Tao Y."/>
            <person name="Gao C."/>
            <person name="Wu H."/>
            <person name="Li Y."/>
            <person name="Cui Y."/>
            <person name="Guo X."/>
            <person name="Zheng S."/>
            <person name="Wang B."/>
            <person name="Yu K."/>
            <person name="Liang Q."/>
            <person name="Yang W."/>
            <person name="Lou X."/>
            <person name="Chen J."/>
            <person name="Feng M."/>
            <person name="Jian J."/>
            <person name="Zhang X."/>
            <person name="Luo G."/>
            <person name="Jiang Y."/>
            <person name="Liu J."/>
            <person name="Wang Z."/>
            <person name="Sha Y."/>
            <person name="Zhang B."/>
            <person name="Wu H."/>
            <person name="Tang D."/>
            <person name="Shen Q."/>
            <person name="Xue P."/>
            <person name="Zou S."/>
            <person name="Wang X."/>
            <person name="Liu X."/>
            <person name="Wang F."/>
            <person name="Yang Y."/>
            <person name="An X."/>
            <person name="Dong Z."/>
            <person name="Zhang K."/>
            <person name="Zhang X."/>
            <person name="Luo M.C."/>
            <person name="Dvorak J."/>
            <person name="Tong Y."/>
            <person name="Wang J."/>
            <person name="Yang H."/>
            <person name="Li Z."/>
            <person name="Wang D."/>
            <person name="Zhang A."/>
            <person name="Wang J."/>
        </authorList>
    </citation>
    <scope>NUCLEOTIDE SEQUENCE</scope>
</reference>
<gene>
    <name evidence="2" type="ORF">TRIUR3_27511</name>
</gene>
<accession>M8ATM5</accession>
<evidence type="ECO:0000256" key="1">
    <source>
        <dbReference type="SAM" id="MobiDB-lite"/>
    </source>
</evidence>